<accession>A0A3P8WKQ1</accession>
<organism evidence="2 3">
    <name type="scientific">Cynoglossus semilaevis</name>
    <name type="common">Tongue sole</name>
    <dbReference type="NCBI Taxonomy" id="244447"/>
    <lineage>
        <taxon>Eukaryota</taxon>
        <taxon>Metazoa</taxon>
        <taxon>Chordata</taxon>
        <taxon>Craniata</taxon>
        <taxon>Vertebrata</taxon>
        <taxon>Euteleostomi</taxon>
        <taxon>Actinopterygii</taxon>
        <taxon>Neopterygii</taxon>
        <taxon>Teleostei</taxon>
        <taxon>Neoteleostei</taxon>
        <taxon>Acanthomorphata</taxon>
        <taxon>Carangaria</taxon>
        <taxon>Pleuronectiformes</taxon>
        <taxon>Pleuronectoidei</taxon>
        <taxon>Cynoglossidae</taxon>
        <taxon>Cynoglossinae</taxon>
        <taxon>Cynoglossus</taxon>
    </lineage>
</organism>
<reference evidence="2" key="2">
    <citation type="submission" date="2025-08" db="UniProtKB">
        <authorList>
            <consortium name="Ensembl"/>
        </authorList>
    </citation>
    <scope>IDENTIFICATION</scope>
</reference>
<reference evidence="2 3" key="1">
    <citation type="journal article" date="2014" name="Nat. Genet.">
        <title>Whole-genome sequence of a flatfish provides insights into ZW sex chromosome evolution and adaptation to a benthic lifestyle.</title>
        <authorList>
            <person name="Chen S."/>
            <person name="Zhang G."/>
            <person name="Shao C."/>
            <person name="Huang Q."/>
            <person name="Liu G."/>
            <person name="Zhang P."/>
            <person name="Song W."/>
            <person name="An N."/>
            <person name="Chalopin D."/>
            <person name="Volff J.N."/>
            <person name="Hong Y."/>
            <person name="Li Q."/>
            <person name="Sha Z."/>
            <person name="Zhou H."/>
            <person name="Xie M."/>
            <person name="Yu Q."/>
            <person name="Liu Y."/>
            <person name="Xiang H."/>
            <person name="Wang N."/>
            <person name="Wu K."/>
            <person name="Yang C."/>
            <person name="Zhou Q."/>
            <person name="Liao X."/>
            <person name="Yang L."/>
            <person name="Hu Q."/>
            <person name="Zhang J."/>
            <person name="Meng L."/>
            <person name="Jin L."/>
            <person name="Tian Y."/>
            <person name="Lian J."/>
            <person name="Yang J."/>
            <person name="Miao G."/>
            <person name="Liu S."/>
            <person name="Liang Z."/>
            <person name="Yan F."/>
            <person name="Li Y."/>
            <person name="Sun B."/>
            <person name="Zhang H."/>
            <person name="Zhang J."/>
            <person name="Zhu Y."/>
            <person name="Du M."/>
            <person name="Zhao Y."/>
            <person name="Schartl M."/>
            <person name="Tang Q."/>
            <person name="Wang J."/>
        </authorList>
    </citation>
    <scope>NUCLEOTIDE SEQUENCE</scope>
</reference>
<keyword evidence="1" id="KW-0812">Transmembrane</keyword>
<sequence>KLGLYIGYFCCNCICVLFLRFNESVFLFLVYGFQNNLAPTSVSVLTTSGANVNANLGGYGVQKNVSGSGVVSSGVSTTTRSQAEETYKNRYVISDKENVSAKREAEMLILAKDSGKQFTTGGSSVHIGGGSISGDSIKKEKILSSYSETAPLKTETHGPYYGSGVVMKDKATYAGILISCSLFLHIYTLYSWYSELKSLKNQKVIPKYY</sequence>
<evidence type="ECO:0000313" key="3">
    <source>
        <dbReference type="Proteomes" id="UP000265120"/>
    </source>
</evidence>
<name>A0A3P8WKQ1_CYNSE</name>
<protein>
    <submittedName>
        <fullName evidence="2">Uncharacterized protein</fullName>
    </submittedName>
</protein>
<dbReference type="InParanoid" id="A0A3P8WKQ1"/>
<keyword evidence="3" id="KW-1185">Reference proteome</keyword>
<keyword evidence="1" id="KW-0472">Membrane</keyword>
<reference evidence="2" key="3">
    <citation type="submission" date="2025-09" db="UniProtKB">
        <authorList>
            <consortium name="Ensembl"/>
        </authorList>
    </citation>
    <scope>IDENTIFICATION</scope>
</reference>
<evidence type="ECO:0000256" key="1">
    <source>
        <dbReference type="SAM" id="Phobius"/>
    </source>
</evidence>
<dbReference type="Ensembl" id="ENSCSET00000025582.1">
    <property type="protein sequence ID" value="ENSCSEP00000025245.1"/>
    <property type="gene ID" value="ENSCSEG00000016123.1"/>
</dbReference>
<evidence type="ECO:0000313" key="2">
    <source>
        <dbReference type="Ensembl" id="ENSCSEP00000025245.1"/>
    </source>
</evidence>
<dbReference type="STRING" id="244447.ENSCSEP00000025245"/>
<dbReference type="GeneTree" id="ENSGT00940000177016"/>
<feature type="transmembrane region" description="Helical" evidence="1">
    <location>
        <begin position="6"/>
        <end position="31"/>
    </location>
</feature>
<feature type="transmembrane region" description="Helical" evidence="1">
    <location>
        <begin position="171"/>
        <end position="193"/>
    </location>
</feature>
<proteinExistence type="predicted"/>
<dbReference type="AlphaFoldDB" id="A0A3P8WKQ1"/>
<keyword evidence="1" id="KW-1133">Transmembrane helix</keyword>
<dbReference type="Proteomes" id="UP000265120">
    <property type="component" value="Chromosome 12"/>
</dbReference>